<gene>
    <name evidence="2" type="ORF">ISN26_06060</name>
</gene>
<feature type="non-terminal residue" evidence="2">
    <location>
        <position position="1"/>
    </location>
</feature>
<dbReference type="PANTHER" id="PTHR12110">
    <property type="entry name" value="HYDROXYPYRUVATE ISOMERASE"/>
    <property type="match status" value="1"/>
</dbReference>
<evidence type="ECO:0000313" key="2">
    <source>
        <dbReference type="EMBL" id="MBF2735621.1"/>
    </source>
</evidence>
<dbReference type="EMBL" id="JADHEI010000044">
    <property type="protein sequence ID" value="MBF2735621.1"/>
    <property type="molecule type" value="Genomic_DNA"/>
</dbReference>
<proteinExistence type="predicted"/>
<dbReference type="InterPro" id="IPR050312">
    <property type="entry name" value="IolE/XylAMocC-like"/>
</dbReference>
<dbReference type="Proteomes" id="UP000604381">
    <property type="component" value="Unassembled WGS sequence"/>
</dbReference>
<dbReference type="SUPFAM" id="SSF51658">
    <property type="entry name" value="Xylose isomerase-like"/>
    <property type="match status" value="1"/>
</dbReference>
<evidence type="ECO:0000259" key="1">
    <source>
        <dbReference type="Pfam" id="PF01261"/>
    </source>
</evidence>
<dbReference type="InterPro" id="IPR013022">
    <property type="entry name" value="Xyl_isomerase-like_TIM-brl"/>
</dbReference>
<protein>
    <submittedName>
        <fullName evidence="2">TIM barrel protein</fullName>
    </submittedName>
</protein>
<name>A0A930UIB8_9GAMM</name>
<dbReference type="Pfam" id="PF01261">
    <property type="entry name" value="AP_endonuc_2"/>
    <property type="match status" value="1"/>
</dbReference>
<evidence type="ECO:0000313" key="3">
    <source>
        <dbReference type="Proteomes" id="UP000604381"/>
    </source>
</evidence>
<sequence>RLYEGVGADIMFYGEIDGSVQAASEPLSRRPQLSAEEFKPYGERLSKLAAHAKGRGVRLCFHHHMGTAVQSAEDVAHLMEHSSEDLGLLVDSGHCVFAGDDPAEMVRRHAARVAYVHCKDLRQERLRRCVAEDWLFTRAVMEGVFTVPGDGFIDFDAFLGALAAAGYGGWMVVEAEQDPRQASPKQYAVKGREHLEPLLAKHGFSVSRA</sequence>
<organism evidence="2 3">
    <name type="scientific">Candidatus Amphirhobacter heronislandensis</name>
    <dbReference type="NCBI Taxonomy" id="1732024"/>
    <lineage>
        <taxon>Bacteria</taxon>
        <taxon>Pseudomonadati</taxon>
        <taxon>Pseudomonadota</taxon>
        <taxon>Gammaproteobacteria</taxon>
        <taxon>Candidatus Tethybacterales</taxon>
        <taxon>Candidatus Tethybacteraceae</taxon>
        <taxon>Candidatus Amphirhobacter</taxon>
    </lineage>
</organism>
<accession>A0A930UIB8</accession>
<dbReference type="Gene3D" id="3.20.20.150">
    <property type="entry name" value="Divalent-metal-dependent TIM barrel enzymes"/>
    <property type="match status" value="1"/>
</dbReference>
<feature type="domain" description="Xylose isomerase-like TIM barrel" evidence="1">
    <location>
        <begin position="30"/>
        <end position="196"/>
    </location>
</feature>
<dbReference type="AlphaFoldDB" id="A0A930UIB8"/>
<comment type="caution">
    <text evidence="2">The sequence shown here is derived from an EMBL/GenBank/DDBJ whole genome shotgun (WGS) entry which is preliminary data.</text>
</comment>
<dbReference type="PANTHER" id="PTHR12110:SF41">
    <property type="entry name" value="INOSOSE DEHYDRATASE"/>
    <property type="match status" value="1"/>
</dbReference>
<keyword evidence="3" id="KW-1185">Reference proteome</keyword>
<dbReference type="InterPro" id="IPR036237">
    <property type="entry name" value="Xyl_isomerase-like_sf"/>
</dbReference>
<reference evidence="2" key="1">
    <citation type="submission" date="2020-10" db="EMBL/GenBank/DDBJ databases">
        <title>An improved Amphimedon queenslandica hologenome assembly reveals how three proteobacterial symbionts can extend the metabolic phenotypic of their marine sponge host.</title>
        <authorList>
            <person name="Degnan B."/>
            <person name="Degnan S."/>
            <person name="Xiang X."/>
        </authorList>
    </citation>
    <scope>NUCLEOTIDE SEQUENCE</scope>
    <source>
        <strain evidence="2">AqS2</strain>
    </source>
</reference>